<sequence length="248" mass="27663">LQPCRRLDHTYLLPQLSTLGKTTTKKAWKTPRGHQSHDGHQDRSRHGPALSVVLRRQEEPRPRHLTIPRHRPLGRVRGRLETLLPEPGHEEHWLRKKHHLPNPLQQDRRLHQRPRPRQIHLRPRRHIHKPRRHHRKLAPVPQAPRPRPLQERPRGPGPPARDPVQGPFRGGGGPLGPKVPARSRDVRGGGARREGRGGGAGRRSHRGGGRQGCVGGEEGGHHGGADVYGPGEVEGGREPGAGCVFEGV</sequence>
<reference evidence="2 3" key="1">
    <citation type="submission" date="2015-06" db="EMBL/GenBank/DDBJ databases">
        <title>Survival trade-offs in plant roots during colonization by closely related pathogenic and mutualistic fungi.</title>
        <authorList>
            <person name="Hacquard S."/>
            <person name="Kracher B."/>
            <person name="Hiruma K."/>
            <person name="Weinman A."/>
            <person name="Muench P."/>
            <person name="Garrido Oter R."/>
            <person name="Ver Loren van Themaat E."/>
            <person name="Dallerey J.-F."/>
            <person name="Damm U."/>
            <person name="Henrissat B."/>
            <person name="Lespinet O."/>
            <person name="Thon M."/>
            <person name="Kemen E."/>
            <person name="McHardy A.C."/>
            <person name="Schulze-Lefert P."/>
            <person name="O'Connell R.J."/>
        </authorList>
    </citation>
    <scope>NUCLEOTIDE SEQUENCE [LARGE SCALE GENOMIC DNA]</scope>
    <source>
        <strain evidence="2 3">0861</strain>
    </source>
</reference>
<dbReference type="EMBL" id="LFIV01000003">
    <property type="protein sequence ID" value="KZL78176.1"/>
    <property type="molecule type" value="Genomic_DNA"/>
</dbReference>
<feature type="compositionally biased region" description="Basic and acidic residues" evidence="1">
    <location>
        <begin position="35"/>
        <end position="45"/>
    </location>
</feature>
<name>A0A166YXS6_9PEZI</name>
<feature type="compositionally biased region" description="Basic residues" evidence="1">
    <location>
        <begin position="23"/>
        <end position="34"/>
    </location>
</feature>
<protein>
    <submittedName>
        <fullName evidence="2">Uncharacterized protein</fullName>
    </submittedName>
</protein>
<proteinExistence type="predicted"/>
<gene>
    <name evidence="2" type="ORF">CT0861_06757</name>
</gene>
<feature type="compositionally biased region" description="Basic and acidic residues" evidence="1">
    <location>
        <begin position="182"/>
        <end position="196"/>
    </location>
</feature>
<evidence type="ECO:0000256" key="1">
    <source>
        <dbReference type="SAM" id="MobiDB-lite"/>
    </source>
</evidence>
<feature type="region of interest" description="Disordered" evidence="1">
    <location>
        <begin position="22"/>
        <end position="49"/>
    </location>
</feature>
<accession>A0A166YXS6</accession>
<dbReference type="AlphaFoldDB" id="A0A166YXS6"/>
<dbReference type="Proteomes" id="UP000076552">
    <property type="component" value="Unassembled WGS sequence"/>
</dbReference>
<feature type="compositionally biased region" description="Basic residues" evidence="1">
    <location>
        <begin position="110"/>
        <end position="137"/>
    </location>
</feature>
<keyword evidence="3" id="KW-1185">Reference proteome</keyword>
<comment type="caution">
    <text evidence="2">The sequence shown here is derived from an EMBL/GenBank/DDBJ whole genome shotgun (WGS) entry which is preliminary data.</text>
</comment>
<feature type="non-terminal residue" evidence="2">
    <location>
        <position position="1"/>
    </location>
</feature>
<organism evidence="2 3">
    <name type="scientific">Colletotrichum tofieldiae</name>
    <dbReference type="NCBI Taxonomy" id="708197"/>
    <lineage>
        <taxon>Eukaryota</taxon>
        <taxon>Fungi</taxon>
        <taxon>Dikarya</taxon>
        <taxon>Ascomycota</taxon>
        <taxon>Pezizomycotina</taxon>
        <taxon>Sordariomycetes</taxon>
        <taxon>Hypocreomycetidae</taxon>
        <taxon>Glomerellales</taxon>
        <taxon>Glomerellaceae</taxon>
        <taxon>Colletotrichum</taxon>
        <taxon>Colletotrichum spaethianum species complex</taxon>
    </lineage>
</organism>
<feature type="region of interest" description="Disordered" evidence="1">
    <location>
        <begin position="88"/>
        <end position="248"/>
    </location>
</feature>
<evidence type="ECO:0000313" key="3">
    <source>
        <dbReference type="Proteomes" id="UP000076552"/>
    </source>
</evidence>
<evidence type="ECO:0000313" key="2">
    <source>
        <dbReference type="EMBL" id="KZL78176.1"/>
    </source>
</evidence>